<dbReference type="InterPro" id="IPR054612">
    <property type="entry name" value="Phage_capsid-like_C"/>
</dbReference>
<dbReference type="EMBL" id="CP029494">
    <property type="protein sequence ID" value="AWN24010.1"/>
    <property type="molecule type" value="Genomic_DNA"/>
</dbReference>
<dbReference type="Pfam" id="PF05065">
    <property type="entry name" value="Phage_capsid"/>
    <property type="match status" value="1"/>
</dbReference>
<dbReference type="KEGG" id="dez:DKM44_12850"/>
<feature type="coiled-coil region" evidence="2">
    <location>
        <begin position="72"/>
        <end position="106"/>
    </location>
</feature>
<dbReference type="NCBIfam" id="TIGR01554">
    <property type="entry name" value="major_cap_HK97"/>
    <property type="match status" value="1"/>
</dbReference>
<keyword evidence="2" id="KW-0175">Coiled coil</keyword>
<dbReference type="Gene3D" id="3.30.2400.10">
    <property type="entry name" value="Major capsid protein gp5"/>
    <property type="match status" value="1"/>
</dbReference>
<evidence type="ECO:0000313" key="6">
    <source>
        <dbReference type="Proteomes" id="UP000245368"/>
    </source>
</evidence>
<keyword evidence="6" id="KW-1185">Reference proteome</keyword>
<dbReference type="OrthoDB" id="637859at2"/>
<sequence>MTKSTLLTTAHLATMMGAALAGPSQGLFGPAPTLYADDDPTIAILGELKKIEDGISKKMDTRLEEMKAGFHLPTVDKKMQQLETEHEKLSAELKDAREQLKTLETKAGRLGLSGDGEMRTTGQQFVESQQFKSGKDAGGNIRIRMEMKALTGDAASVGSGVRAERLPYYQPPMEPHIRDLFAQGQTNSNALEFPQVKTWTNNAAVVADRPLKTATTSASYKPESDLVTELVTFPVRSIAHLIRAHKNILDDDAALRSLIDQKLLDGLKDVEDIELIKGDGTGNHVKGVLASASTFSRYTTGDTKLDVLRRATTDLRLKNFRADGLIINPLDWEDIELLKATDGKYIWVNVNDGGVPRLWRVPVIDSIAVDEGEFAAGAFKQGGQVFDRQAAVIEVFEQDRDNVPLNLITIRAEERLALVIYDQNAFVRGTYDDPTP</sequence>
<evidence type="ECO:0000256" key="3">
    <source>
        <dbReference type="SAM" id="SignalP"/>
    </source>
</evidence>
<protein>
    <submittedName>
        <fullName evidence="5">Phage major capsid protein</fullName>
    </submittedName>
</protein>
<feature type="domain" description="Phage capsid-like C-terminal" evidence="4">
    <location>
        <begin position="176"/>
        <end position="430"/>
    </location>
</feature>
<dbReference type="SUPFAM" id="SSF56563">
    <property type="entry name" value="Major capsid protein gp5"/>
    <property type="match status" value="1"/>
</dbReference>
<reference evidence="5 6" key="1">
    <citation type="submission" date="2018-05" db="EMBL/GenBank/DDBJ databases">
        <title>Complete Genome Sequence of Deinococcus sp. strain 17bor-2.</title>
        <authorList>
            <person name="Srinivasan S."/>
        </authorList>
    </citation>
    <scope>NUCLEOTIDE SEQUENCE [LARGE SCALE GENOMIC DNA]</scope>
    <source>
        <strain evidence="5 6">17bor-2</strain>
    </source>
</reference>
<accession>A0A2Z3JL56</accession>
<proteinExistence type="predicted"/>
<gene>
    <name evidence="5" type="ORF">DKM44_12850</name>
</gene>
<dbReference type="RefSeq" id="WP_109827738.1">
    <property type="nucleotide sequence ID" value="NZ_CP029494.1"/>
</dbReference>
<evidence type="ECO:0000259" key="4">
    <source>
        <dbReference type="Pfam" id="PF05065"/>
    </source>
</evidence>
<comment type="subcellular location">
    <subcellularLocation>
        <location evidence="1">Virion</location>
    </subcellularLocation>
</comment>
<evidence type="ECO:0000313" key="5">
    <source>
        <dbReference type="EMBL" id="AWN24010.1"/>
    </source>
</evidence>
<dbReference type="AlphaFoldDB" id="A0A2Z3JL56"/>
<dbReference type="InterPro" id="IPR024455">
    <property type="entry name" value="Phage_capsid"/>
</dbReference>
<dbReference type="Gene3D" id="3.30.2320.10">
    <property type="entry name" value="hypothetical protein PF0899 domain"/>
    <property type="match status" value="1"/>
</dbReference>
<name>A0A2Z3JL56_9DEIO</name>
<organism evidence="5 6">
    <name type="scientific">Deinococcus irradiatisoli</name>
    <dbReference type="NCBI Taxonomy" id="2202254"/>
    <lineage>
        <taxon>Bacteria</taxon>
        <taxon>Thermotogati</taxon>
        <taxon>Deinococcota</taxon>
        <taxon>Deinococci</taxon>
        <taxon>Deinococcales</taxon>
        <taxon>Deinococcaceae</taxon>
        <taxon>Deinococcus</taxon>
    </lineage>
</organism>
<dbReference type="Proteomes" id="UP000245368">
    <property type="component" value="Chromosome"/>
</dbReference>
<feature type="signal peptide" evidence="3">
    <location>
        <begin position="1"/>
        <end position="21"/>
    </location>
</feature>
<evidence type="ECO:0000256" key="1">
    <source>
        <dbReference type="ARBA" id="ARBA00004328"/>
    </source>
</evidence>
<evidence type="ECO:0000256" key="2">
    <source>
        <dbReference type="SAM" id="Coils"/>
    </source>
</evidence>
<feature type="chain" id="PRO_5016465554" evidence="3">
    <location>
        <begin position="22"/>
        <end position="436"/>
    </location>
</feature>
<keyword evidence="3" id="KW-0732">Signal</keyword>